<evidence type="ECO:0008006" key="3">
    <source>
        <dbReference type="Google" id="ProtNLM"/>
    </source>
</evidence>
<dbReference type="Proteomes" id="UP000655410">
    <property type="component" value="Unassembled WGS sequence"/>
</dbReference>
<keyword evidence="2" id="KW-1185">Reference proteome</keyword>
<comment type="caution">
    <text evidence="1">The sequence shown here is derived from an EMBL/GenBank/DDBJ whole genome shotgun (WGS) entry which is preliminary data.</text>
</comment>
<sequence>MAEITQAMIDSQRSAAANAYEEARQLMHEGRAEDAASALLRGLAAFPAHTQSLYLLGEIAERHSGNMPRAKSLYCSALAIDPAHADADAALRRIYRGE</sequence>
<dbReference type="InterPro" id="IPR011990">
    <property type="entry name" value="TPR-like_helical_dom_sf"/>
</dbReference>
<organism evidence="1 2">
    <name type="scientific">Nocardioides phosphati</name>
    <dbReference type="NCBI Taxonomy" id="1867775"/>
    <lineage>
        <taxon>Bacteria</taxon>
        <taxon>Bacillati</taxon>
        <taxon>Actinomycetota</taxon>
        <taxon>Actinomycetes</taxon>
        <taxon>Propionibacteriales</taxon>
        <taxon>Nocardioidaceae</taxon>
        <taxon>Nocardioides</taxon>
    </lineage>
</organism>
<dbReference type="Gene3D" id="1.25.40.10">
    <property type="entry name" value="Tetratricopeptide repeat domain"/>
    <property type="match status" value="1"/>
</dbReference>
<evidence type="ECO:0000313" key="1">
    <source>
        <dbReference type="EMBL" id="GGO94046.1"/>
    </source>
</evidence>
<evidence type="ECO:0000313" key="2">
    <source>
        <dbReference type="Proteomes" id="UP000655410"/>
    </source>
</evidence>
<proteinExistence type="predicted"/>
<dbReference type="EMBL" id="BMNI01000016">
    <property type="protein sequence ID" value="GGO94046.1"/>
    <property type="molecule type" value="Genomic_DNA"/>
</dbReference>
<dbReference type="RefSeq" id="WP_188785305.1">
    <property type="nucleotide sequence ID" value="NZ_BMNI01000016.1"/>
</dbReference>
<dbReference type="SUPFAM" id="SSF48452">
    <property type="entry name" value="TPR-like"/>
    <property type="match status" value="1"/>
</dbReference>
<reference evidence="2" key="1">
    <citation type="journal article" date="2019" name="Int. J. Syst. Evol. Microbiol.">
        <title>The Global Catalogue of Microorganisms (GCM) 10K type strain sequencing project: providing services to taxonomists for standard genome sequencing and annotation.</title>
        <authorList>
            <consortium name="The Broad Institute Genomics Platform"/>
            <consortium name="The Broad Institute Genome Sequencing Center for Infectious Disease"/>
            <person name="Wu L."/>
            <person name="Ma J."/>
        </authorList>
    </citation>
    <scope>NUCLEOTIDE SEQUENCE [LARGE SCALE GENOMIC DNA]</scope>
    <source>
        <strain evidence="2">CGMCC 4.7371</strain>
    </source>
</reference>
<accession>A0ABQ2NF60</accession>
<protein>
    <recommendedName>
        <fullName evidence="3">Tetratricopeptide repeat protein</fullName>
    </recommendedName>
</protein>
<name>A0ABQ2NF60_9ACTN</name>
<gene>
    <name evidence="1" type="ORF">GCM10011584_34170</name>
</gene>